<protein>
    <recommendedName>
        <fullName evidence="1">peptidyl-tRNA hydrolase</fullName>
        <ecNumber evidence="1">3.1.1.29</ecNumber>
    </recommendedName>
</protein>
<evidence type="ECO:0000256" key="1">
    <source>
        <dbReference type="ARBA" id="ARBA00013260"/>
    </source>
</evidence>
<accession>A0A934J0D3</accession>
<proteinExistence type="predicted"/>
<evidence type="ECO:0000313" key="5">
    <source>
        <dbReference type="Proteomes" id="UP000640274"/>
    </source>
</evidence>
<dbReference type="EC" id="3.1.1.29" evidence="1"/>
<gene>
    <name evidence="4" type="ORF">JFN88_03590</name>
</gene>
<reference evidence="4" key="1">
    <citation type="submission" date="2020-12" db="EMBL/GenBank/DDBJ databases">
        <authorList>
            <person name="Huq M.A."/>
        </authorList>
    </citation>
    <scope>NUCLEOTIDE SEQUENCE</scope>
    <source>
        <strain evidence="4">MAHUQ-46</strain>
    </source>
</reference>
<dbReference type="RefSeq" id="WP_199017929.1">
    <property type="nucleotide sequence ID" value="NZ_JAELUP010000007.1"/>
</dbReference>
<sequence length="118" mass="12943">MTETRQAEWIQYYIINGDLKLPPGTAAVQVAHAATTLTLHYLLNGKEQEAFRSWLETGQRKVVLIGSAQQVTNLADQGYLSVRDSQLSQGEEAPLTIVALPPLNRDDAAPLLEGLTEL</sequence>
<evidence type="ECO:0000256" key="3">
    <source>
        <dbReference type="ARBA" id="ARBA00048707"/>
    </source>
</evidence>
<dbReference type="Pfam" id="PF01981">
    <property type="entry name" value="PTH2"/>
    <property type="match status" value="1"/>
</dbReference>
<dbReference type="Gene3D" id="3.40.1490.10">
    <property type="entry name" value="Bit1"/>
    <property type="match status" value="1"/>
</dbReference>
<dbReference type="Proteomes" id="UP000640274">
    <property type="component" value="Unassembled WGS sequence"/>
</dbReference>
<dbReference type="AlphaFoldDB" id="A0A934J0D3"/>
<dbReference type="InterPro" id="IPR002833">
    <property type="entry name" value="PTH2"/>
</dbReference>
<evidence type="ECO:0000256" key="2">
    <source>
        <dbReference type="ARBA" id="ARBA00022801"/>
    </source>
</evidence>
<dbReference type="SUPFAM" id="SSF102462">
    <property type="entry name" value="Peptidyl-tRNA hydrolase II"/>
    <property type="match status" value="1"/>
</dbReference>
<name>A0A934J0D3_9BACL</name>
<dbReference type="InterPro" id="IPR023476">
    <property type="entry name" value="Pep_tRNA_hydro_II_dom_sf"/>
</dbReference>
<keyword evidence="5" id="KW-1185">Reference proteome</keyword>
<evidence type="ECO:0000313" key="4">
    <source>
        <dbReference type="EMBL" id="MBJ6360405.1"/>
    </source>
</evidence>
<dbReference type="GO" id="GO:0004045">
    <property type="term" value="F:peptidyl-tRNA hydrolase activity"/>
    <property type="evidence" value="ECO:0007669"/>
    <property type="project" value="UniProtKB-EC"/>
</dbReference>
<dbReference type="EMBL" id="JAELUP010000007">
    <property type="protein sequence ID" value="MBJ6360405.1"/>
    <property type="molecule type" value="Genomic_DNA"/>
</dbReference>
<keyword evidence="2 4" id="KW-0378">Hydrolase</keyword>
<comment type="catalytic activity">
    <reaction evidence="3">
        <text>an N-acyl-L-alpha-aminoacyl-tRNA + H2O = an N-acyl-L-amino acid + a tRNA + H(+)</text>
        <dbReference type="Rhea" id="RHEA:54448"/>
        <dbReference type="Rhea" id="RHEA-COMP:10123"/>
        <dbReference type="Rhea" id="RHEA-COMP:13883"/>
        <dbReference type="ChEBI" id="CHEBI:15377"/>
        <dbReference type="ChEBI" id="CHEBI:15378"/>
        <dbReference type="ChEBI" id="CHEBI:59874"/>
        <dbReference type="ChEBI" id="CHEBI:78442"/>
        <dbReference type="ChEBI" id="CHEBI:138191"/>
        <dbReference type="EC" id="3.1.1.29"/>
    </reaction>
</comment>
<comment type="caution">
    <text evidence="4">The sequence shown here is derived from an EMBL/GenBank/DDBJ whole genome shotgun (WGS) entry which is preliminary data.</text>
</comment>
<organism evidence="4 5">
    <name type="scientific">Paenibacillus roseus</name>
    <dbReference type="NCBI Taxonomy" id="2798579"/>
    <lineage>
        <taxon>Bacteria</taxon>
        <taxon>Bacillati</taxon>
        <taxon>Bacillota</taxon>
        <taxon>Bacilli</taxon>
        <taxon>Bacillales</taxon>
        <taxon>Paenibacillaceae</taxon>
        <taxon>Paenibacillus</taxon>
    </lineage>
</organism>